<dbReference type="EMBL" id="ADMH02001781">
    <property type="protein sequence ID" value="ETN61104.1"/>
    <property type="molecule type" value="Genomic_DNA"/>
</dbReference>
<keyword evidence="2 6" id="KW-0472">Membrane</keyword>
<reference evidence="8 10" key="1">
    <citation type="journal article" date="2010" name="BMC Genomics">
        <title>Combination of measures distinguishes pre-miRNAs from other stem-loops in the genome of the newly sequenced Anopheles darlingi.</title>
        <authorList>
            <person name="Mendes N.D."/>
            <person name="Freitas A.T."/>
            <person name="Vasconcelos A.T."/>
            <person name="Sagot M.F."/>
        </authorList>
    </citation>
    <scope>NUCLEOTIDE SEQUENCE</scope>
</reference>
<dbReference type="PROSITE" id="PS50835">
    <property type="entry name" value="IG_LIKE"/>
    <property type="match status" value="1"/>
</dbReference>
<dbReference type="SUPFAM" id="SSF48726">
    <property type="entry name" value="Immunoglobulin"/>
    <property type="match status" value="1"/>
</dbReference>
<dbReference type="InterPro" id="IPR003599">
    <property type="entry name" value="Ig_sub"/>
</dbReference>
<reference evidence="8" key="2">
    <citation type="submission" date="2010-05" db="EMBL/GenBank/DDBJ databases">
        <authorList>
            <person name="Almeida L.G."/>
            <person name="Nicolas M.F."/>
            <person name="Souza R.C."/>
            <person name="Vasconcelos A.T.R."/>
        </authorList>
    </citation>
    <scope>NUCLEOTIDE SEQUENCE</scope>
</reference>
<protein>
    <recommendedName>
        <fullName evidence="7">Ig-like domain-containing protein</fullName>
    </recommendedName>
</protein>
<evidence type="ECO:0000256" key="2">
    <source>
        <dbReference type="ARBA" id="ARBA00023136"/>
    </source>
</evidence>
<dbReference type="Pfam" id="PF13927">
    <property type="entry name" value="Ig_3"/>
    <property type="match status" value="1"/>
</dbReference>
<comment type="subcellular location">
    <subcellularLocation>
        <location evidence="1">Membrane</location>
        <topology evidence="1">Single-pass type I membrane protein</topology>
    </subcellularLocation>
</comment>
<keyword evidence="6" id="KW-0812">Transmembrane</keyword>
<accession>W5JE60</accession>
<keyword evidence="3" id="KW-1015">Disulfide bond</keyword>
<dbReference type="Gene3D" id="2.60.40.10">
    <property type="entry name" value="Immunoglobulins"/>
    <property type="match status" value="1"/>
</dbReference>
<dbReference type="GO" id="GO:0098609">
    <property type="term" value="P:cell-cell adhesion"/>
    <property type="evidence" value="ECO:0007669"/>
    <property type="project" value="TreeGrafter"/>
</dbReference>
<keyword evidence="5" id="KW-0393">Immunoglobulin domain</keyword>
<dbReference type="SMART" id="SM00409">
    <property type="entry name" value="IG"/>
    <property type="match status" value="1"/>
</dbReference>
<evidence type="ECO:0000313" key="9">
    <source>
        <dbReference type="EnsemblMetazoa" id="ADAC007250-PA"/>
    </source>
</evidence>
<feature type="transmembrane region" description="Helical" evidence="6">
    <location>
        <begin position="20"/>
        <end position="40"/>
    </location>
</feature>
<evidence type="ECO:0000259" key="7">
    <source>
        <dbReference type="PROSITE" id="PS50835"/>
    </source>
</evidence>
<dbReference type="GO" id="GO:0005911">
    <property type="term" value="C:cell-cell junction"/>
    <property type="evidence" value="ECO:0007669"/>
    <property type="project" value="TreeGrafter"/>
</dbReference>
<evidence type="ECO:0000256" key="1">
    <source>
        <dbReference type="ARBA" id="ARBA00004479"/>
    </source>
</evidence>
<name>W5JE60_ANODA</name>
<organism evidence="8">
    <name type="scientific">Anopheles darlingi</name>
    <name type="common">Mosquito</name>
    <dbReference type="NCBI Taxonomy" id="43151"/>
    <lineage>
        <taxon>Eukaryota</taxon>
        <taxon>Metazoa</taxon>
        <taxon>Ecdysozoa</taxon>
        <taxon>Arthropoda</taxon>
        <taxon>Hexapoda</taxon>
        <taxon>Insecta</taxon>
        <taxon>Pterygota</taxon>
        <taxon>Neoptera</taxon>
        <taxon>Endopterygota</taxon>
        <taxon>Diptera</taxon>
        <taxon>Nematocera</taxon>
        <taxon>Culicoidea</taxon>
        <taxon>Culicidae</taxon>
        <taxon>Anophelinae</taxon>
        <taxon>Anopheles</taxon>
    </lineage>
</organism>
<evidence type="ECO:0000256" key="5">
    <source>
        <dbReference type="ARBA" id="ARBA00023319"/>
    </source>
</evidence>
<keyword evidence="6" id="KW-1133">Transmembrane helix</keyword>
<dbReference type="VEuPathDB" id="VectorBase:ADAR2_001313"/>
<dbReference type="Proteomes" id="UP000000673">
    <property type="component" value="Unassembled WGS sequence"/>
</dbReference>
<dbReference type="PANTHER" id="PTHR11640">
    <property type="entry name" value="NEPHRIN"/>
    <property type="match status" value="1"/>
</dbReference>
<dbReference type="HOGENOM" id="CLU_807026_0_0_1"/>
<dbReference type="GO" id="GO:0005886">
    <property type="term" value="C:plasma membrane"/>
    <property type="evidence" value="ECO:0007669"/>
    <property type="project" value="TreeGrafter"/>
</dbReference>
<evidence type="ECO:0000313" key="8">
    <source>
        <dbReference type="EMBL" id="ETN61104.1"/>
    </source>
</evidence>
<dbReference type="InterPro" id="IPR007110">
    <property type="entry name" value="Ig-like_dom"/>
</dbReference>
<dbReference type="InterPro" id="IPR051275">
    <property type="entry name" value="Cell_adhesion_signaling"/>
</dbReference>
<reference evidence="8" key="3">
    <citation type="journal article" date="2013" name="Nucleic Acids Res.">
        <title>The genome of Anopheles darlingi, the main neotropical malaria vector.</title>
        <authorList>
            <person name="Marinotti O."/>
            <person name="Cerqueira G.C."/>
            <person name="de Almeida L.G."/>
            <person name="Ferro M.I."/>
            <person name="Loreto E.L."/>
            <person name="Zaha A."/>
            <person name="Teixeira S.M."/>
            <person name="Wespiser A.R."/>
            <person name="Almeida E Silva A."/>
            <person name="Schlindwein A.D."/>
            <person name="Pacheco A.C."/>
            <person name="Silva A.L."/>
            <person name="Graveley B.R."/>
            <person name="Walenz B.P."/>
            <person name="Lima Bde A."/>
            <person name="Ribeiro C.A."/>
            <person name="Nunes-Silva C.G."/>
            <person name="de Carvalho C.R."/>
            <person name="Soares C.M."/>
            <person name="de Menezes C.B."/>
            <person name="Matiolli C."/>
            <person name="Caffrey D."/>
            <person name="Araujo D.A."/>
            <person name="de Oliveira D.M."/>
            <person name="Golenbock D."/>
            <person name="Grisard E.C."/>
            <person name="Fantinatti-Garboggini F."/>
            <person name="de Carvalho F.M."/>
            <person name="Barcellos F.G."/>
            <person name="Prosdocimi F."/>
            <person name="May G."/>
            <person name="Azevedo Junior G.M."/>
            <person name="Guimaraes G.M."/>
            <person name="Goldman G.H."/>
            <person name="Padilha I.Q."/>
            <person name="Batista Jda S."/>
            <person name="Ferro J.A."/>
            <person name="Ribeiro J.M."/>
            <person name="Fietto J.L."/>
            <person name="Dabbas K.M."/>
            <person name="Cerdeira L."/>
            <person name="Agnez-Lima L.F."/>
            <person name="Brocchi M."/>
            <person name="de Carvalho M.O."/>
            <person name="Teixeira Mde M."/>
            <person name="Diniz Maia Mde M."/>
            <person name="Goldman M.H."/>
            <person name="Cruz Schneider M.P."/>
            <person name="Felipe M.S."/>
            <person name="Hungria M."/>
            <person name="Nicolas M.F."/>
            <person name="Pereira M."/>
            <person name="Montes M.A."/>
            <person name="Cantao M.E."/>
            <person name="Vincentz M."/>
            <person name="Rafael M.S."/>
            <person name="Silverman N."/>
            <person name="Stoco P.H."/>
            <person name="Souza R.C."/>
            <person name="Vicentini R."/>
            <person name="Gazzinelli R.T."/>
            <person name="Neves Rde O."/>
            <person name="Silva R."/>
            <person name="Astolfi-Filho S."/>
            <person name="Maciel T.E."/>
            <person name="Urmenyi T.P."/>
            <person name="Tadei W.P."/>
            <person name="Camargo E.P."/>
            <person name="de Vasconcelos A.T."/>
        </authorList>
    </citation>
    <scope>NUCLEOTIDE SEQUENCE</scope>
</reference>
<evidence type="ECO:0000256" key="4">
    <source>
        <dbReference type="ARBA" id="ARBA00023180"/>
    </source>
</evidence>
<keyword evidence="4" id="KW-0325">Glycoprotein</keyword>
<gene>
    <name evidence="8" type="ORF">AND_007250</name>
</gene>
<dbReference type="EnsemblMetazoa" id="ADAC007250-RA">
    <property type="protein sequence ID" value="ADAC007250-PA"/>
    <property type="gene ID" value="ADAC007250"/>
</dbReference>
<dbReference type="PANTHER" id="PTHR11640:SF136">
    <property type="entry name" value="NEPHRIN"/>
    <property type="match status" value="1"/>
</dbReference>
<dbReference type="VEuPathDB" id="VectorBase:ADAC007250"/>
<proteinExistence type="predicted"/>
<dbReference type="InterPro" id="IPR036179">
    <property type="entry name" value="Ig-like_dom_sf"/>
</dbReference>
<evidence type="ECO:0000256" key="6">
    <source>
        <dbReference type="SAM" id="Phobius"/>
    </source>
</evidence>
<dbReference type="AlphaFoldDB" id="W5JE60"/>
<dbReference type="GO" id="GO:0050839">
    <property type="term" value="F:cell adhesion molecule binding"/>
    <property type="evidence" value="ECO:0007669"/>
    <property type="project" value="TreeGrafter"/>
</dbReference>
<feature type="domain" description="Ig-like" evidence="7">
    <location>
        <begin position="199"/>
        <end position="301"/>
    </location>
</feature>
<reference evidence="9" key="4">
    <citation type="submission" date="2015-06" db="UniProtKB">
        <authorList>
            <consortium name="EnsemblMetazoa"/>
        </authorList>
    </citation>
    <scope>IDENTIFICATION</scope>
</reference>
<keyword evidence="10" id="KW-1185">Reference proteome</keyword>
<dbReference type="eggNOG" id="KOG3515">
    <property type="taxonomic scope" value="Eukaryota"/>
</dbReference>
<dbReference type="STRING" id="43151.W5JE60"/>
<dbReference type="InterPro" id="IPR013783">
    <property type="entry name" value="Ig-like_fold"/>
</dbReference>
<evidence type="ECO:0000256" key="3">
    <source>
        <dbReference type="ARBA" id="ARBA00023157"/>
    </source>
</evidence>
<evidence type="ECO:0000313" key="10">
    <source>
        <dbReference type="Proteomes" id="UP000000673"/>
    </source>
</evidence>
<sequence>MGGPSTHQHQVHIEAEGTLIQWFISFLFVHFVTDIINFLHGVNIGIRSTKGCSSTPPLHQLMLELLDERFVPWIIHSEQFMLHCCKHTRVRMIVFEVHNGSSQRPQQQRIFLDADEGPSFRPTSPYAVRTPAALSTIPKPRVQQNFQTGPAGLWSTSSKIFIKLLHGVDRARIERNDLRDAFATSGADKRWCSAQQQQQKFKVKPTDLLVAEGSEAVLRCEILHAAGAVQWTKDGEVLGYEESTNSITGYPRYSIEREGGGAGGVYNLHIANVTLDDDDHYECQVHPFMHHKPIRAKARLTVIAVNGGLMHSIQSFRVAGMKCCSSWCPSLTCPLSVTRTAGAH</sequence>